<feature type="domain" description="Beta-ketoacyl-[acyl-carrier-protein] synthase III N-terminal" evidence="5">
    <location>
        <begin position="407"/>
        <end position="470"/>
    </location>
</feature>
<keyword evidence="1" id="KW-0808">Transferase</keyword>
<dbReference type="GO" id="GO:0044550">
    <property type="term" value="P:secondary metabolite biosynthetic process"/>
    <property type="evidence" value="ECO:0007669"/>
    <property type="project" value="TreeGrafter"/>
</dbReference>
<dbReference type="AlphaFoldDB" id="A0A4U6QNH0"/>
<sequence>MQPFVVNQHGRLVFPSNFLPDLDFSVIDSEEQLDSVIRRDFETKAPKGSDILQRARDGKYASRGDLMRDIALNLFWVNRFAMTMYDKQPMRWKDVPRNRSDIFLPIVAPWDDKDAKVTAVAEAYASLPPTWDAESEDKVWKLLFNAYSHRTFDATTLPSVKPTIAEALAEPAQLTFTLADYDPDYTFFGYEEILDVDNAVPELEALQRWSMVLHNEYPWKGDSVRLTPVGELSDDDIVVLYLPRNRDVVRFVSKMKAAGADGVQDARVRTAELSKGIDAVDPISPYPPVNVHEAFAIKPKIEALAVVKGEYVCTNDDLIRNSAYSWSPMSADEISTKTGIEQRRYTARELEEISLDAAKAALAHAGRRPEEIGAVLFCSCTSARMMPSTATWITGQLGLQQTHCSVDLIAACAGLPYGLAEAVRLLQEVNRPVLLVCGEKFSDKIGTVRPSRMIFGDGAAALVIAPAPEGESGDFDLLQTYAGGPVTQVNSIIWPNPSFDNNITVYGPEVKSLAGRYLAQMIEELSNLPDTTGRAETAWDTVELVVPHQANKTMVIDLAKRAGLSADKLYFNIETMGNTSSASIPIAIADAVADKVIDRPMWIFAPGFGAGSVAGYSVMRIDPAIVAPSPDEAVATDSDAPESTDEAVTKTSARNSTDDMALAFGV</sequence>
<dbReference type="Pfam" id="PF08541">
    <property type="entry name" value="ACP_syn_III_C"/>
    <property type="match status" value="1"/>
</dbReference>
<evidence type="ECO:0000256" key="1">
    <source>
        <dbReference type="ARBA" id="ARBA00022679"/>
    </source>
</evidence>
<dbReference type="PANTHER" id="PTHR34069:SF2">
    <property type="entry name" value="BETA-KETOACYL-[ACYL-CARRIER-PROTEIN] SYNTHASE III"/>
    <property type="match status" value="1"/>
</dbReference>
<dbReference type="GO" id="GO:0006633">
    <property type="term" value="P:fatty acid biosynthetic process"/>
    <property type="evidence" value="ECO:0007669"/>
    <property type="project" value="InterPro"/>
</dbReference>
<evidence type="ECO:0000256" key="2">
    <source>
        <dbReference type="ARBA" id="ARBA00023315"/>
    </source>
</evidence>
<name>A0A4U6QNH0_9ACTN</name>
<comment type="caution">
    <text evidence="6">The sequence shown here is derived from an EMBL/GenBank/DDBJ whole genome shotgun (WGS) entry which is preliminary data.</text>
</comment>
<feature type="domain" description="Beta-ketoacyl-[acyl-carrier-protein] synthase III C-terminal" evidence="4">
    <location>
        <begin position="535"/>
        <end position="620"/>
    </location>
</feature>
<dbReference type="InterPro" id="IPR013751">
    <property type="entry name" value="ACP_syn_III_N"/>
</dbReference>
<evidence type="ECO:0000259" key="5">
    <source>
        <dbReference type="Pfam" id="PF08545"/>
    </source>
</evidence>
<accession>A0A4U6QNH0</accession>
<dbReference type="Pfam" id="PF08545">
    <property type="entry name" value="ACP_syn_III"/>
    <property type="match status" value="1"/>
</dbReference>
<dbReference type="Proteomes" id="UP000306985">
    <property type="component" value="Unassembled WGS sequence"/>
</dbReference>
<protein>
    <submittedName>
        <fullName evidence="6">Ketoacyl-ACP synthase III</fullName>
    </submittedName>
</protein>
<keyword evidence="7" id="KW-1185">Reference proteome</keyword>
<evidence type="ECO:0000256" key="3">
    <source>
        <dbReference type="SAM" id="MobiDB-lite"/>
    </source>
</evidence>
<dbReference type="InterPro" id="IPR016039">
    <property type="entry name" value="Thiolase-like"/>
</dbReference>
<organism evidence="6 7">
    <name type="scientific">Nakamurella flava</name>
    <dbReference type="NCBI Taxonomy" id="2576308"/>
    <lineage>
        <taxon>Bacteria</taxon>
        <taxon>Bacillati</taxon>
        <taxon>Actinomycetota</taxon>
        <taxon>Actinomycetes</taxon>
        <taxon>Nakamurellales</taxon>
        <taxon>Nakamurellaceae</taxon>
        <taxon>Nakamurella</taxon>
    </lineage>
</organism>
<reference evidence="6 7" key="1">
    <citation type="submission" date="2019-05" db="EMBL/GenBank/DDBJ databases">
        <title>Nakamurella sp. N5BH11, whole genome shotgun sequence.</title>
        <authorList>
            <person name="Tuo L."/>
        </authorList>
    </citation>
    <scope>NUCLEOTIDE SEQUENCE [LARGE SCALE GENOMIC DNA]</scope>
    <source>
        <strain evidence="6 7">N5BH11</strain>
    </source>
</reference>
<evidence type="ECO:0000259" key="4">
    <source>
        <dbReference type="Pfam" id="PF08541"/>
    </source>
</evidence>
<evidence type="ECO:0000313" key="7">
    <source>
        <dbReference type="Proteomes" id="UP000306985"/>
    </source>
</evidence>
<dbReference type="Gene3D" id="3.40.47.10">
    <property type="match status" value="1"/>
</dbReference>
<dbReference type="GO" id="GO:0004315">
    <property type="term" value="F:3-oxoacyl-[acyl-carrier-protein] synthase activity"/>
    <property type="evidence" value="ECO:0007669"/>
    <property type="project" value="InterPro"/>
</dbReference>
<dbReference type="OrthoDB" id="9815506at2"/>
<proteinExistence type="predicted"/>
<evidence type="ECO:0000313" key="6">
    <source>
        <dbReference type="EMBL" id="TKV61748.1"/>
    </source>
</evidence>
<dbReference type="PANTHER" id="PTHR34069">
    <property type="entry name" value="3-OXOACYL-[ACYL-CARRIER-PROTEIN] SYNTHASE 3"/>
    <property type="match status" value="1"/>
</dbReference>
<keyword evidence="2" id="KW-0012">Acyltransferase</keyword>
<dbReference type="InterPro" id="IPR013747">
    <property type="entry name" value="ACP_syn_III_C"/>
</dbReference>
<dbReference type="EMBL" id="SZZH01000001">
    <property type="protein sequence ID" value="TKV61748.1"/>
    <property type="molecule type" value="Genomic_DNA"/>
</dbReference>
<gene>
    <name evidence="6" type="ORF">FDO65_09435</name>
</gene>
<feature type="region of interest" description="Disordered" evidence="3">
    <location>
        <begin position="630"/>
        <end position="657"/>
    </location>
</feature>
<dbReference type="RefSeq" id="WP_137449053.1">
    <property type="nucleotide sequence ID" value="NZ_SZZH01000001.1"/>
</dbReference>
<dbReference type="SUPFAM" id="SSF53901">
    <property type="entry name" value="Thiolase-like"/>
    <property type="match status" value="1"/>
</dbReference>